<dbReference type="AlphaFoldDB" id="A0A4R1I1K1"/>
<proteinExistence type="predicted"/>
<dbReference type="Proteomes" id="UP000295560">
    <property type="component" value="Unassembled WGS sequence"/>
</dbReference>
<keyword evidence="3" id="KW-1185">Reference proteome</keyword>
<evidence type="ECO:0000256" key="1">
    <source>
        <dbReference type="SAM" id="SignalP"/>
    </source>
</evidence>
<name>A0A4R1I1K1_PSEEN</name>
<reference evidence="2 3" key="1">
    <citation type="submission" date="2019-03" db="EMBL/GenBank/DDBJ databases">
        <title>Sequencing the genomes of 1000 actinobacteria strains.</title>
        <authorList>
            <person name="Klenk H.-P."/>
        </authorList>
    </citation>
    <scope>NUCLEOTIDE SEQUENCE [LARGE SCALE GENOMIC DNA]</scope>
    <source>
        <strain evidence="2 3">DSM 44969</strain>
    </source>
</reference>
<organism evidence="2 3">
    <name type="scientific">Pseudonocardia endophytica</name>
    <dbReference type="NCBI Taxonomy" id="401976"/>
    <lineage>
        <taxon>Bacteria</taxon>
        <taxon>Bacillati</taxon>
        <taxon>Actinomycetota</taxon>
        <taxon>Actinomycetes</taxon>
        <taxon>Pseudonocardiales</taxon>
        <taxon>Pseudonocardiaceae</taxon>
        <taxon>Pseudonocardia</taxon>
    </lineage>
</organism>
<evidence type="ECO:0000313" key="3">
    <source>
        <dbReference type="Proteomes" id="UP000295560"/>
    </source>
</evidence>
<feature type="signal peptide" evidence="1">
    <location>
        <begin position="1"/>
        <end position="25"/>
    </location>
</feature>
<evidence type="ECO:0008006" key="4">
    <source>
        <dbReference type="Google" id="ProtNLM"/>
    </source>
</evidence>
<sequence>MLKKVGLVTIGAAATLAAVAPIASATGTHEDGPKHHGGGKACAFNGGEAGAASEISGDALLGNVVAQAPIAGNNIANLANCSDFLNHNLNDNLSGNTIAIL</sequence>
<gene>
    <name evidence="2" type="ORF">EV378_3672</name>
</gene>
<keyword evidence="1" id="KW-0732">Signal</keyword>
<accession>A0A4R1I1K1</accession>
<dbReference type="EMBL" id="SMFZ01000001">
    <property type="protein sequence ID" value="TCK27793.1"/>
    <property type="molecule type" value="Genomic_DNA"/>
</dbReference>
<evidence type="ECO:0000313" key="2">
    <source>
        <dbReference type="EMBL" id="TCK27793.1"/>
    </source>
</evidence>
<protein>
    <recommendedName>
        <fullName evidence="4">Small secreted domain DUF320</fullName>
    </recommendedName>
</protein>
<feature type="chain" id="PRO_5020764265" description="Small secreted domain DUF320" evidence="1">
    <location>
        <begin position="26"/>
        <end position="101"/>
    </location>
</feature>
<dbReference type="RefSeq" id="WP_132426989.1">
    <property type="nucleotide sequence ID" value="NZ_SMFZ01000001.1"/>
</dbReference>
<comment type="caution">
    <text evidence="2">The sequence shown here is derived from an EMBL/GenBank/DDBJ whole genome shotgun (WGS) entry which is preliminary data.</text>
</comment>